<gene>
    <name evidence="1" type="ORF">SFRICE_007434</name>
</gene>
<reference evidence="1" key="1">
    <citation type="submission" date="2016-07" db="EMBL/GenBank/DDBJ databases">
        <authorList>
            <person name="Bretaudeau A."/>
        </authorList>
    </citation>
    <scope>NUCLEOTIDE SEQUENCE</scope>
    <source>
        <strain evidence="1">Rice</strain>
        <tissue evidence="1">Whole body</tissue>
    </source>
</reference>
<name>A0A2H1WEU9_SPOFR</name>
<evidence type="ECO:0000313" key="1">
    <source>
        <dbReference type="EMBL" id="SOQ51581.1"/>
    </source>
</evidence>
<sequence length="342" mass="38610">MCTYIGSLNANIVSFFDGGNHPMTFPTLGEARGSVRLLLTKNHPVPTPDFRSRNPGNLLGSLQLNIDVKNDTISCVADGFEELKIELSDAHHAQKCADTRLEENHPTISTALTRRLSNSYWLKTAPFLLLLFEPKPRQRARQLLASGLLYANSSSQIMSQSRERLDQWEMQLSLRVCRNRRITHGHLKHQRRYKCVAGLLGVGNLSVVEESGIGKIGERGIGPSVTSLTQRNTTQALFHVGFRYQIPFHVQVKVYQIPAEGPTKQCEELDHSKNFAFPVECKRYAYDSRCVLSICNFTCYFYVGFFFLREDNHPMTSLALDEARGSVRLLLTENHPVPTPAF</sequence>
<protein>
    <submittedName>
        <fullName evidence="1">SFRICE_007434</fullName>
    </submittedName>
</protein>
<organism evidence="1">
    <name type="scientific">Spodoptera frugiperda</name>
    <name type="common">Fall armyworm</name>
    <dbReference type="NCBI Taxonomy" id="7108"/>
    <lineage>
        <taxon>Eukaryota</taxon>
        <taxon>Metazoa</taxon>
        <taxon>Ecdysozoa</taxon>
        <taxon>Arthropoda</taxon>
        <taxon>Hexapoda</taxon>
        <taxon>Insecta</taxon>
        <taxon>Pterygota</taxon>
        <taxon>Neoptera</taxon>
        <taxon>Endopterygota</taxon>
        <taxon>Lepidoptera</taxon>
        <taxon>Glossata</taxon>
        <taxon>Ditrysia</taxon>
        <taxon>Noctuoidea</taxon>
        <taxon>Noctuidae</taxon>
        <taxon>Amphipyrinae</taxon>
        <taxon>Spodoptera</taxon>
    </lineage>
</organism>
<dbReference type="EMBL" id="ODYU01008190">
    <property type="protein sequence ID" value="SOQ51581.1"/>
    <property type="molecule type" value="Genomic_DNA"/>
</dbReference>
<dbReference type="AlphaFoldDB" id="A0A2H1WEU9"/>
<proteinExistence type="predicted"/>
<accession>A0A2H1WEU9</accession>